<feature type="region of interest" description="Disordered" evidence="2">
    <location>
        <begin position="304"/>
        <end position="415"/>
    </location>
</feature>
<dbReference type="RefSeq" id="XP_032811245.1">
    <property type="nucleotide sequence ID" value="XM_032955354.1"/>
</dbReference>
<dbReference type="GO" id="GO:0005634">
    <property type="term" value="C:nucleus"/>
    <property type="evidence" value="ECO:0007669"/>
    <property type="project" value="TreeGrafter"/>
</dbReference>
<dbReference type="GO" id="GO:0043130">
    <property type="term" value="F:ubiquitin binding"/>
    <property type="evidence" value="ECO:0007669"/>
    <property type="project" value="InterPro"/>
</dbReference>
<dbReference type="SUPFAM" id="SSF46934">
    <property type="entry name" value="UBA-like"/>
    <property type="match status" value="1"/>
</dbReference>
<protein>
    <submittedName>
        <fullName evidence="5">Uncharacterized protein LOC116942910 isoform X1</fullName>
    </submittedName>
</protein>
<evidence type="ECO:0000256" key="1">
    <source>
        <dbReference type="SAM" id="Coils"/>
    </source>
</evidence>
<feature type="domain" description="CUE" evidence="3">
    <location>
        <begin position="41"/>
        <end position="84"/>
    </location>
</feature>
<feature type="compositionally biased region" description="Basic and acidic residues" evidence="2">
    <location>
        <begin position="319"/>
        <end position="330"/>
    </location>
</feature>
<feature type="compositionally biased region" description="Basic and acidic residues" evidence="2">
    <location>
        <begin position="1078"/>
        <end position="1091"/>
    </location>
</feature>
<dbReference type="GO" id="GO:0004519">
    <property type="term" value="F:endonuclease activity"/>
    <property type="evidence" value="ECO:0007669"/>
    <property type="project" value="TreeGrafter"/>
</dbReference>
<feature type="coiled-coil region" evidence="1">
    <location>
        <begin position="263"/>
        <end position="290"/>
    </location>
</feature>
<dbReference type="KEGG" id="pmrn:116942910"/>
<feature type="compositionally biased region" description="Polar residues" evidence="2">
    <location>
        <begin position="368"/>
        <end position="385"/>
    </location>
</feature>
<dbReference type="Pfam" id="PF25126">
    <property type="entry name" value="DUF7818"/>
    <property type="match status" value="1"/>
</dbReference>
<dbReference type="PANTHER" id="PTHR46535">
    <property type="entry name" value="NEDD4-BINDING PROTEIN 2"/>
    <property type="match status" value="1"/>
</dbReference>
<accession>A0AAJ7T6F4</accession>
<dbReference type="InterPro" id="IPR003892">
    <property type="entry name" value="CUE"/>
</dbReference>
<dbReference type="PROSITE" id="PS51140">
    <property type="entry name" value="CUE"/>
    <property type="match status" value="1"/>
</dbReference>
<dbReference type="InterPro" id="IPR027417">
    <property type="entry name" value="P-loop_NTPase"/>
</dbReference>
<reference evidence="5" key="1">
    <citation type="submission" date="2025-08" db="UniProtKB">
        <authorList>
            <consortium name="RefSeq"/>
        </authorList>
    </citation>
    <scope>IDENTIFICATION</scope>
    <source>
        <tissue evidence="5">Sperm</tissue>
    </source>
</reference>
<dbReference type="InterPro" id="IPR056719">
    <property type="entry name" value="DUF7817"/>
</dbReference>
<proteinExistence type="predicted"/>
<keyword evidence="1" id="KW-0175">Coiled coil</keyword>
<keyword evidence="4" id="KW-1185">Reference proteome</keyword>
<feature type="region of interest" description="Disordered" evidence="2">
    <location>
        <begin position="1073"/>
        <end position="1092"/>
    </location>
</feature>
<dbReference type="Pfam" id="PF13671">
    <property type="entry name" value="AAA_33"/>
    <property type="match status" value="1"/>
</dbReference>
<dbReference type="PANTHER" id="PTHR46535:SF1">
    <property type="entry name" value="NEDD4-BINDING PROTEIN 2"/>
    <property type="match status" value="1"/>
</dbReference>
<feature type="region of interest" description="Disordered" evidence="2">
    <location>
        <begin position="803"/>
        <end position="842"/>
    </location>
</feature>
<dbReference type="Gene3D" id="1.10.8.10">
    <property type="entry name" value="DNA helicase RuvA subunit, C-terminal domain"/>
    <property type="match status" value="1"/>
</dbReference>
<dbReference type="Gene3D" id="3.40.50.300">
    <property type="entry name" value="P-loop containing nucleotide triphosphate hydrolases"/>
    <property type="match status" value="1"/>
</dbReference>
<evidence type="ECO:0000313" key="4">
    <source>
        <dbReference type="Proteomes" id="UP001318040"/>
    </source>
</evidence>
<feature type="region of interest" description="Disordered" evidence="2">
    <location>
        <begin position="471"/>
        <end position="499"/>
    </location>
</feature>
<dbReference type="SUPFAM" id="SSF52540">
    <property type="entry name" value="P-loop containing nucleoside triphosphate hydrolases"/>
    <property type="match status" value="1"/>
</dbReference>
<dbReference type="InterPro" id="IPR052772">
    <property type="entry name" value="Endo/PolyKinase_Domain-Protein"/>
</dbReference>
<dbReference type="Pfam" id="PF25125">
    <property type="entry name" value="DUF7817"/>
    <property type="match status" value="1"/>
</dbReference>
<feature type="compositionally biased region" description="Pro residues" evidence="2">
    <location>
        <begin position="478"/>
        <end position="493"/>
    </location>
</feature>
<feature type="compositionally biased region" description="Polar residues" evidence="2">
    <location>
        <begin position="1277"/>
        <end position="1287"/>
    </location>
</feature>
<feature type="region of interest" description="Disordered" evidence="2">
    <location>
        <begin position="1268"/>
        <end position="1293"/>
    </location>
</feature>
<evidence type="ECO:0000256" key="2">
    <source>
        <dbReference type="SAM" id="MobiDB-lite"/>
    </source>
</evidence>
<feature type="compositionally biased region" description="Polar residues" evidence="2">
    <location>
        <begin position="351"/>
        <end position="361"/>
    </location>
</feature>
<evidence type="ECO:0000313" key="5">
    <source>
        <dbReference type="RefSeq" id="XP_032811245.1"/>
    </source>
</evidence>
<organism evidence="4 5">
    <name type="scientific">Petromyzon marinus</name>
    <name type="common">Sea lamprey</name>
    <dbReference type="NCBI Taxonomy" id="7757"/>
    <lineage>
        <taxon>Eukaryota</taxon>
        <taxon>Metazoa</taxon>
        <taxon>Chordata</taxon>
        <taxon>Craniata</taxon>
        <taxon>Vertebrata</taxon>
        <taxon>Cyclostomata</taxon>
        <taxon>Hyperoartia</taxon>
        <taxon>Petromyzontiformes</taxon>
        <taxon>Petromyzontidae</taxon>
        <taxon>Petromyzon</taxon>
    </lineage>
</organism>
<dbReference type="InterPro" id="IPR009060">
    <property type="entry name" value="UBA-like_sf"/>
</dbReference>
<feature type="region of interest" description="Disordered" evidence="2">
    <location>
        <begin position="204"/>
        <end position="231"/>
    </location>
</feature>
<dbReference type="Proteomes" id="UP001318040">
    <property type="component" value="Chromosome 16"/>
</dbReference>
<gene>
    <name evidence="5" type="primary">LOC116942910</name>
</gene>
<dbReference type="InterPro" id="IPR056720">
    <property type="entry name" value="DUF7818"/>
</dbReference>
<sequence>MPRKKRAGVGNAQAKGPKTPYGLHAPAGEEAWEGGPGTSTTRGQVVDSMVSMFPDLDPQVVYIVLVECDFSADVAMDSLLELSGAVGPRQQLRAEGLNAIAHELMSGGSNWIGDYEQPRSATNTGDIVYTSSSTKGPADEFNYVYPADSVGTVSSGEQSSANFSIVTSSIDDWSTLNLLPSEAVSSVLEVSFPSSIVQESVIGTTRSDRHHQSNRSSENCGPVSSNLEGSGVPFLQQPAENCHVSFSDNYGSIVCSTKENMRADRGESVVDEAELELQMAINEMEEIQHNEGSAVLQEPQSNVGGLADSVTDGVTPADRGARQEHAKDVDTSSSSHGWSALEIPDAAFRPTSDSLRESGQTVKVDGSIESQWQQNENISTGQWTPMQVWPPSYSREQTHPLSQHEQPMTWLSGGGWQGWGGQSLMSNFGQMPPTDNSWNHQVYGYTEPGGNVYSMNPMAVPFVFRPNAPVQKHAHPLPKQPWPTQAPPEPRQPFPLSKMRSRSKEGKVLFLLRGLPGSGKSTLARNIKEQGPNGVILSTDDYFVKNGTYCYDPSVLGEAHEWNHKRARDAMDAGMSPIIIDNTNTHSWEMRPYVAMALQRKYKIVFKEPETPWKFKTRELEKRNVHGISREKIIRMLNNYERHMTVERIMGSFKSTRDHWVGQEDVKGKSKQMLAQTQRAALQQAVNLENGSLPCAGRPSNGFKQHSLGNTSSEGAVVTVNKNIEDNSDARSTENILLPDVLPLESRAVAERLPKTLASDCQAEVAEPDKYFASSQTADSGMNAADNEVTDNPIALSITMKKRTRTRHLKSPAKQIPQQTSDLSRNEFDPIDDWPSDTPTVPLGQRVRRQRHDSTQNTEEVESQAAPDLTICHIPGCETAASASGEVNESLDAGNAQEMSIEKLQEDFEPSATQKQPEIDACMPADIVSTGPGEGADMAEEDVFSVKQPHDDTGADFEKNEEAVRGQPGGIVSASCTDKVTAAVEGWITERSDNVPHVLKVASSLLVDENPFLAQVMETVRLKQNEQLAVSSDAMEGSHDPKGAAAVTSMPRSAKTVKLVAHFSQALSLQNDGNTVVDSHDKSARPLDRKHQSTYTAPEDFALIWKVTKNKLDSVDPFVVLCGNPDRFTIHNEAVATADETGPNIPYKLKLDKGILTEDMDNPEPERDAEYLVTHFRSVSREVLVDIYEKCNRNLNWAVNVLIESGVEMSEEITEKETDTEAASFIDEDVLQEIETMECSTNQNTQVLNRVLHSDSSMQPDVLCHTARAQPVRKQTETGPSNTSIGTGSKEDESGIGFCPKKYDVEDTLVDWWKNTPPRLVSEVNTAVLSDCGHQQMGEEIDGTTGTGGQHFDNVQPKENVVPGESRHEVSLGHETKGADCECTFVNHDVNRVEGETDNPAEREEGDCCEYSAAIQDDSMLDRKIIISTDDKLRSSDNRVPRASERARASETVTTWEQLTPRTAMAPGNASNASLAAPVLEAAGTSETRPAQPAITRGIEIEAGAVQQALSRGATEGSAVGQVREVEGDDLFDKGPGAGRTAQPLAGDGANALPHLSTLEFSLPHELAIQLVELFGPIGLDDCKLLRVTLNTHESILYVDLMIDLQPIVWMQTLPTRGGLFGHTSPPLISV</sequence>
<name>A0AAJ7T6F4_PETMA</name>
<feature type="region of interest" description="Disordered" evidence="2">
    <location>
        <begin position="1"/>
        <end position="42"/>
    </location>
</feature>
<feature type="compositionally biased region" description="Polar residues" evidence="2">
    <location>
        <begin position="214"/>
        <end position="228"/>
    </location>
</feature>
<evidence type="ECO:0000259" key="3">
    <source>
        <dbReference type="PROSITE" id="PS51140"/>
    </source>
</evidence>